<comment type="similarity">
    <text evidence="2 5">Belongs to the trans-sulfuration enzymes family.</text>
</comment>
<dbReference type="Proteomes" id="UP000234323">
    <property type="component" value="Unassembled WGS sequence"/>
</dbReference>
<dbReference type="InterPro" id="IPR000277">
    <property type="entry name" value="Cys/Met-Metab_PyrdxlP-dep_enz"/>
</dbReference>
<keyword evidence="3 6" id="KW-0808">Transferase</keyword>
<dbReference type="GO" id="GO:0019346">
    <property type="term" value="P:transsulfuration"/>
    <property type="evidence" value="ECO:0007669"/>
    <property type="project" value="InterPro"/>
</dbReference>
<evidence type="ECO:0000313" key="6">
    <source>
        <dbReference type="EMBL" id="PKY51384.1"/>
    </source>
</evidence>
<evidence type="ECO:0000313" key="7">
    <source>
        <dbReference type="Proteomes" id="UP000234323"/>
    </source>
</evidence>
<comment type="cofactor">
    <cofactor evidence="1 5">
        <name>pyridoxal 5'-phosphate</name>
        <dbReference type="ChEBI" id="CHEBI:597326"/>
    </cofactor>
</comment>
<dbReference type="Pfam" id="PF01053">
    <property type="entry name" value="Cys_Met_Meta_PP"/>
    <property type="match status" value="1"/>
</dbReference>
<dbReference type="PANTHER" id="PTHR43797">
    <property type="entry name" value="HOMOCYSTEINE/CYSTEINE SYNTHASE"/>
    <property type="match status" value="1"/>
</dbReference>
<dbReference type="GO" id="GO:0003961">
    <property type="term" value="F:O-acetylhomoserine aminocarboxypropyltransferase activity"/>
    <property type="evidence" value="ECO:0007669"/>
    <property type="project" value="TreeGrafter"/>
</dbReference>
<keyword evidence="4 5" id="KW-0663">Pyridoxal phosphate</keyword>
<gene>
    <name evidence="6" type="ORF">RhiirA4_468384</name>
</gene>
<evidence type="ECO:0000256" key="3">
    <source>
        <dbReference type="ARBA" id="ARBA00022679"/>
    </source>
</evidence>
<dbReference type="GO" id="GO:0004124">
    <property type="term" value="F:cysteine synthase activity"/>
    <property type="evidence" value="ECO:0007669"/>
    <property type="project" value="TreeGrafter"/>
</dbReference>
<reference evidence="6 7" key="1">
    <citation type="submission" date="2015-10" db="EMBL/GenBank/DDBJ databases">
        <title>Genome analyses suggest a sexual origin of heterokaryosis in a supposedly ancient asexual fungus.</title>
        <authorList>
            <person name="Ropars J."/>
            <person name="Sedzielewska K."/>
            <person name="Noel J."/>
            <person name="Charron P."/>
            <person name="Farinelli L."/>
            <person name="Marton T."/>
            <person name="Kruger M."/>
            <person name="Pelin A."/>
            <person name="Brachmann A."/>
            <person name="Corradi N."/>
        </authorList>
    </citation>
    <scope>NUCLEOTIDE SEQUENCE [LARGE SCALE GENOMIC DNA]</scope>
    <source>
        <strain evidence="6 7">A4</strain>
    </source>
</reference>
<accession>A0A2I1GXX6</accession>
<sequence length="228" mass="25520">MLAICGQRMAAPEGGPNAIPYITSTSCLFIRRNLQYIQFKVALPKLEINVKFVQGDDPEGFIGLIDETKLYILNLGYPKLILLIFQILKQFVRFAHDAEIPVTIDNTSGAGKLIYYYKPIEHGADIVHGIGGHGTTIKSSLREAENALELARWFIESREWVSYPGLNHILIIKMLKNMCGMDLDVFWLLVHLANVGDAKTLVIHSASTTHQQLTDEEQISAGVTEIKR</sequence>
<dbReference type="GO" id="GO:0071269">
    <property type="term" value="P:L-homocysteine biosynthetic process"/>
    <property type="evidence" value="ECO:0007669"/>
    <property type="project" value="TreeGrafter"/>
</dbReference>
<evidence type="ECO:0000256" key="4">
    <source>
        <dbReference type="ARBA" id="ARBA00022898"/>
    </source>
</evidence>
<dbReference type="GO" id="GO:0006535">
    <property type="term" value="P:cysteine biosynthetic process from serine"/>
    <property type="evidence" value="ECO:0007669"/>
    <property type="project" value="TreeGrafter"/>
</dbReference>
<evidence type="ECO:0000256" key="5">
    <source>
        <dbReference type="RuleBase" id="RU362118"/>
    </source>
</evidence>
<dbReference type="Gene3D" id="3.40.640.10">
    <property type="entry name" value="Type I PLP-dependent aspartate aminotransferase-like (Major domain)"/>
    <property type="match status" value="1"/>
</dbReference>
<comment type="caution">
    <text evidence="6">The sequence shown here is derived from an EMBL/GenBank/DDBJ whole genome shotgun (WGS) entry which is preliminary data.</text>
</comment>
<keyword evidence="7" id="KW-1185">Reference proteome</keyword>
<dbReference type="GO" id="GO:0030170">
    <property type="term" value="F:pyridoxal phosphate binding"/>
    <property type="evidence" value="ECO:0007669"/>
    <property type="project" value="InterPro"/>
</dbReference>
<dbReference type="GO" id="GO:0005737">
    <property type="term" value="C:cytoplasm"/>
    <property type="evidence" value="ECO:0007669"/>
    <property type="project" value="TreeGrafter"/>
</dbReference>
<name>A0A2I1GXX6_9GLOM</name>
<evidence type="ECO:0000256" key="2">
    <source>
        <dbReference type="ARBA" id="ARBA00009077"/>
    </source>
</evidence>
<dbReference type="Gene3D" id="3.90.1150.10">
    <property type="entry name" value="Aspartate Aminotransferase, domain 1"/>
    <property type="match status" value="1"/>
</dbReference>
<dbReference type="EMBL" id="LLXI01001013">
    <property type="protein sequence ID" value="PKY51384.1"/>
    <property type="molecule type" value="Genomic_DNA"/>
</dbReference>
<dbReference type="InterPro" id="IPR015422">
    <property type="entry name" value="PyrdxlP-dep_Trfase_small"/>
</dbReference>
<dbReference type="PANTHER" id="PTHR43797:SF2">
    <property type="entry name" value="HOMOCYSTEINE_CYSTEINE SYNTHASE"/>
    <property type="match status" value="1"/>
</dbReference>
<proteinExistence type="inferred from homology"/>
<dbReference type="InterPro" id="IPR015421">
    <property type="entry name" value="PyrdxlP-dep_Trfase_major"/>
</dbReference>
<organism evidence="6 7">
    <name type="scientific">Rhizophagus irregularis</name>
    <dbReference type="NCBI Taxonomy" id="588596"/>
    <lineage>
        <taxon>Eukaryota</taxon>
        <taxon>Fungi</taxon>
        <taxon>Fungi incertae sedis</taxon>
        <taxon>Mucoromycota</taxon>
        <taxon>Glomeromycotina</taxon>
        <taxon>Glomeromycetes</taxon>
        <taxon>Glomerales</taxon>
        <taxon>Glomeraceae</taxon>
        <taxon>Rhizophagus</taxon>
    </lineage>
</organism>
<dbReference type="InterPro" id="IPR015424">
    <property type="entry name" value="PyrdxlP-dep_Trfase"/>
</dbReference>
<dbReference type="AlphaFoldDB" id="A0A2I1GXX6"/>
<evidence type="ECO:0000256" key="1">
    <source>
        <dbReference type="ARBA" id="ARBA00001933"/>
    </source>
</evidence>
<dbReference type="VEuPathDB" id="FungiDB:RhiirA1_474552"/>
<dbReference type="SUPFAM" id="SSF53383">
    <property type="entry name" value="PLP-dependent transferases"/>
    <property type="match status" value="1"/>
</dbReference>
<dbReference type="InterPro" id="IPR006235">
    <property type="entry name" value="OAc-hSer/O-AcSer_sulfhydrylase"/>
</dbReference>
<protein>
    <submittedName>
        <fullName evidence="6">PLP-dependent transferase</fullName>
    </submittedName>
</protein>